<feature type="transmembrane region" description="Helical" evidence="1">
    <location>
        <begin position="30"/>
        <end position="49"/>
    </location>
</feature>
<dbReference type="GO" id="GO:0015501">
    <property type="term" value="F:glutamate:sodium symporter activity"/>
    <property type="evidence" value="ECO:0007669"/>
    <property type="project" value="InterPro"/>
</dbReference>
<proteinExistence type="predicted"/>
<dbReference type="GO" id="GO:0016020">
    <property type="term" value="C:membrane"/>
    <property type="evidence" value="ECO:0007669"/>
    <property type="project" value="InterPro"/>
</dbReference>
<accession>A0A2V3WG15</accession>
<dbReference type="PANTHER" id="PTHR36178">
    <property type="entry name" value="SLR0625 PROTEIN"/>
    <property type="match status" value="1"/>
</dbReference>
<feature type="transmembrane region" description="Helical" evidence="1">
    <location>
        <begin position="123"/>
        <end position="142"/>
    </location>
</feature>
<gene>
    <name evidence="2" type="ORF">DES38_103222</name>
</gene>
<feature type="transmembrane region" description="Helical" evidence="1">
    <location>
        <begin position="79"/>
        <end position="102"/>
    </location>
</feature>
<dbReference type="OrthoDB" id="9801557at2"/>
<feature type="transmembrane region" description="Helical" evidence="1">
    <location>
        <begin position="6"/>
        <end position="23"/>
    </location>
</feature>
<feature type="transmembrane region" description="Helical" evidence="1">
    <location>
        <begin position="418"/>
        <end position="437"/>
    </location>
</feature>
<keyword evidence="1" id="KW-0812">Transmembrane</keyword>
<dbReference type="RefSeq" id="WP_110250827.1">
    <property type="nucleotide sequence ID" value="NZ_QJJR01000003.1"/>
</dbReference>
<feature type="transmembrane region" description="Helical" evidence="1">
    <location>
        <begin position="246"/>
        <end position="263"/>
    </location>
</feature>
<keyword evidence="1" id="KW-1133">Transmembrane helix</keyword>
<dbReference type="Pfam" id="PF03616">
    <property type="entry name" value="Glt_symporter"/>
    <property type="match status" value="1"/>
</dbReference>
<feature type="transmembrane region" description="Helical" evidence="1">
    <location>
        <begin position="180"/>
        <end position="202"/>
    </location>
</feature>
<reference evidence="2 3" key="1">
    <citation type="submission" date="2018-05" db="EMBL/GenBank/DDBJ databases">
        <title>Genomic Encyclopedia of Type Strains, Phase IV (KMG-IV): sequencing the most valuable type-strain genomes for metagenomic binning, comparative biology and taxonomic classification.</title>
        <authorList>
            <person name="Goeker M."/>
        </authorList>
    </citation>
    <scope>NUCLEOTIDE SEQUENCE [LARGE SCALE GENOMIC DNA]</scope>
    <source>
        <strain evidence="2 3">DSM 22440</strain>
    </source>
</reference>
<dbReference type="GO" id="GO:0015813">
    <property type="term" value="P:L-glutamate transmembrane transport"/>
    <property type="evidence" value="ECO:0007669"/>
    <property type="project" value="InterPro"/>
</dbReference>
<feature type="transmembrane region" description="Helical" evidence="1">
    <location>
        <begin position="443"/>
        <end position="464"/>
    </location>
</feature>
<sequence length="467" mass="51118">MSPEMIGFSFIVLGFFLIIGRILRLKIKRLRDLFLPSSIIAGFIALLVGPEGLGRMLRLTLGEETFLREGVLTSEIVEVWSTLPGLFINVIFASLFLGKVVPGLKKIWLIAGPQVMMGQTVSFGQYVLGLLLSIFILTPLFGLSPLAGGLIEISFVGGHGTAAGLSDTFDALGFSEGRDLALGLATIGIVSGVLIGIALINWGQRKGHLKFIDEAIALTDDEKEALSNFDTREQKKVRHSDSLEPLAYHFAIVGVSILIGYFFQQLLIRLEANTWGVWYDIHLFEFVPLFPLAMMGGMVVQVVLTKMNRDEYIDRRLINRISGFSLDVLIVAALATIELTVIGAYFLPFLALALTAIIWNVFAFLVIAPRMIPHFWFERGIGDLGQAMGMTATGLLLIKIADPKQQSPAIEGFGYKQLLFEPLVGGGLFTAASLPLINQFGAVPMLVVSILLFAVFLLTGLFYFGKK</sequence>
<feature type="transmembrane region" description="Helical" evidence="1">
    <location>
        <begin position="283"/>
        <end position="305"/>
    </location>
</feature>
<dbReference type="EMBL" id="QJJR01000003">
    <property type="protein sequence ID" value="PXW92203.1"/>
    <property type="molecule type" value="Genomic_DNA"/>
</dbReference>
<organism evidence="2 3">
    <name type="scientific">Streptohalobacillus salinus</name>
    <dbReference type="NCBI Taxonomy" id="621096"/>
    <lineage>
        <taxon>Bacteria</taxon>
        <taxon>Bacillati</taxon>
        <taxon>Bacillota</taxon>
        <taxon>Bacilli</taxon>
        <taxon>Bacillales</taxon>
        <taxon>Bacillaceae</taxon>
        <taxon>Streptohalobacillus</taxon>
    </lineage>
</organism>
<evidence type="ECO:0000313" key="3">
    <source>
        <dbReference type="Proteomes" id="UP000247922"/>
    </source>
</evidence>
<dbReference type="Proteomes" id="UP000247922">
    <property type="component" value="Unassembled WGS sequence"/>
</dbReference>
<evidence type="ECO:0000256" key="1">
    <source>
        <dbReference type="SAM" id="Phobius"/>
    </source>
</evidence>
<comment type="caution">
    <text evidence="2">The sequence shown here is derived from an EMBL/GenBank/DDBJ whole genome shotgun (WGS) entry which is preliminary data.</text>
</comment>
<name>A0A2V3WG15_9BACI</name>
<feature type="transmembrane region" description="Helical" evidence="1">
    <location>
        <begin position="343"/>
        <end position="367"/>
    </location>
</feature>
<dbReference type="InterPro" id="IPR004445">
    <property type="entry name" value="GltS"/>
</dbReference>
<evidence type="ECO:0000313" key="2">
    <source>
        <dbReference type="EMBL" id="PXW92203.1"/>
    </source>
</evidence>
<keyword evidence="1" id="KW-0472">Membrane</keyword>
<dbReference type="AlphaFoldDB" id="A0A2V3WG15"/>
<keyword evidence="3" id="KW-1185">Reference proteome</keyword>
<protein>
    <submittedName>
        <fullName evidence="2">ESS family glutamate:Na+ symporter</fullName>
    </submittedName>
</protein>
<dbReference type="PANTHER" id="PTHR36178:SF1">
    <property type="entry name" value="SODIUM_GLUTAMATE SYMPORTER"/>
    <property type="match status" value="1"/>
</dbReference>
<feature type="transmembrane region" description="Helical" evidence="1">
    <location>
        <begin position="317"/>
        <end position="337"/>
    </location>
</feature>